<accession>A0AA88JF59</accession>
<organism evidence="1 5">
    <name type="scientific">Ficus carica</name>
    <name type="common">Common fig</name>
    <dbReference type="NCBI Taxonomy" id="3494"/>
    <lineage>
        <taxon>Eukaryota</taxon>
        <taxon>Viridiplantae</taxon>
        <taxon>Streptophyta</taxon>
        <taxon>Embryophyta</taxon>
        <taxon>Tracheophyta</taxon>
        <taxon>Spermatophyta</taxon>
        <taxon>Magnoliopsida</taxon>
        <taxon>eudicotyledons</taxon>
        <taxon>Gunneridae</taxon>
        <taxon>Pentapetalae</taxon>
        <taxon>rosids</taxon>
        <taxon>fabids</taxon>
        <taxon>Rosales</taxon>
        <taxon>Moraceae</taxon>
        <taxon>Ficeae</taxon>
        <taxon>Ficus</taxon>
    </lineage>
</organism>
<reference evidence="1" key="1">
    <citation type="submission" date="2023-07" db="EMBL/GenBank/DDBJ databases">
        <title>draft genome sequence of fig (Ficus carica).</title>
        <authorList>
            <person name="Takahashi T."/>
            <person name="Nishimura K."/>
        </authorList>
    </citation>
    <scope>NUCLEOTIDE SEQUENCE</scope>
</reference>
<proteinExistence type="predicted"/>
<evidence type="ECO:0000313" key="4">
    <source>
        <dbReference type="EMBL" id="GMN70464.1"/>
    </source>
</evidence>
<gene>
    <name evidence="1" type="ORF">TIFTF001_039485</name>
    <name evidence="2" type="ORF">TIFTF001_039493</name>
    <name evidence="3" type="ORF">TIFTF001_039501</name>
    <name evidence="4" type="ORF">TIFTF001_039509</name>
</gene>
<evidence type="ECO:0000313" key="2">
    <source>
        <dbReference type="EMBL" id="GMN70448.1"/>
    </source>
</evidence>
<dbReference type="AlphaFoldDB" id="A0AA88JF59"/>
<protein>
    <submittedName>
        <fullName evidence="1">Uncharacterized protein</fullName>
    </submittedName>
</protein>
<dbReference type="EMBL" id="BTGU01001152">
    <property type="protein sequence ID" value="GMN70464.1"/>
    <property type="molecule type" value="Genomic_DNA"/>
</dbReference>
<dbReference type="Proteomes" id="UP001187192">
    <property type="component" value="Unassembled WGS sequence"/>
</dbReference>
<dbReference type="EMBL" id="BTGU01001151">
    <property type="protein sequence ID" value="GMN70463.1"/>
    <property type="molecule type" value="Genomic_DNA"/>
</dbReference>
<keyword evidence="5" id="KW-1185">Reference proteome</keyword>
<sequence>MQLVLHKTGGMVKTSSNLAEGERMANLTYAQGRRFFTRVAGWALVQGESMQEYKCRFEEDLLAECPYELRQEDA</sequence>
<name>A0AA88JF59_FICCA</name>
<evidence type="ECO:0000313" key="1">
    <source>
        <dbReference type="EMBL" id="GMN70447.1"/>
    </source>
</evidence>
<dbReference type="EMBL" id="BTGU01001150">
    <property type="protein sequence ID" value="GMN70448.1"/>
    <property type="molecule type" value="Genomic_DNA"/>
</dbReference>
<evidence type="ECO:0000313" key="5">
    <source>
        <dbReference type="Proteomes" id="UP001187192"/>
    </source>
</evidence>
<evidence type="ECO:0000313" key="3">
    <source>
        <dbReference type="EMBL" id="GMN70463.1"/>
    </source>
</evidence>
<comment type="caution">
    <text evidence="1">The sequence shown here is derived from an EMBL/GenBank/DDBJ whole genome shotgun (WGS) entry which is preliminary data.</text>
</comment>
<dbReference type="EMBL" id="BTGU01001149">
    <property type="protein sequence ID" value="GMN70447.1"/>
    <property type="molecule type" value="Genomic_DNA"/>
</dbReference>